<dbReference type="InterPro" id="IPR018445">
    <property type="entry name" value="Put_Phosphate_transp_reg"/>
</dbReference>
<dbReference type="NCBIfam" id="TIGR00153">
    <property type="entry name" value="TIGR00153 family protein"/>
    <property type="match status" value="1"/>
</dbReference>
<dbReference type="InterPro" id="IPR002727">
    <property type="entry name" value="DUF47"/>
</dbReference>
<gene>
    <name evidence="2" type="ORF">BAL341_2003</name>
</gene>
<organism evidence="2">
    <name type="scientific">Rheinheimera sp. BAL341</name>
    <dbReference type="NCBI Taxonomy" id="1708203"/>
    <lineage>
        <taxon>Bacteria</taxon>
        <taxon>Pseudomonadati</taxon>
        <taxon>Pseudomonadota</taxon>
        <taxon>Gammaproteobacteria</taxon>
        <taxon>Chromatiales</taxon>
        <taxon>Chromatiaceae</taxon>
        <taxon>Rheinheimera</taxon>
    </lineage>
</organism>
<reference evidence="2" key="1">
    <citation type="submission" date="2019-04" db="EMBL/GenBank/DDBJ databases">
        <authorList>
            <person name="Brambilla D."/>
        </authorList>
    </citation>
    <scope>NUCLEOTIDE SEQUENCE</scope>
    <source>
        <strain evidence="2">BAL1</strain>
    </source>
</reference>
<sequence>MRADNSQFNKRGQAMPASTFLSVFAKSPIKPIEEHIRKVHQASELLLPFFDAVYANDWQAAAEVRKNIVALEKEADKLKREIRINLPRGLFLPVDRTDILELVSQQDKIANKTKDITGRVLGRELLIPTSLQHDFKAYVQRCIDATALASEVINELDELLETGFRGREVDLVIKMVEQLDAIEGDTDDMQIKLRKALRLAEKDLNPIDVMFLYRTLEWIGDLADVSLKVGSRLEIMLAR</sequence>
<evidence type="ECO:0000256" key="1">
    <source>
        <dbReference type="ARBA" id="ARBA00008591"/>
    </source>
</evidence>
<dbReference type="EMBL" id="CAAJGR010000111">
    <property type="protein sequence ID" value="VHO04610.1"/>
    <property type="molecule type" value="Genomic_DNA"/>
</dbReference>
<dbReference type="AlphaFoldDB" id="A0A486XQS6"/>
<proteinExistence type="inferred from homology"/>
<dbReference type="InterPro" id="IPR038078">
    <property type="entry name" value="PhoU-like_sf"/>
</dbReference>
<evidence type="ECO:0000313" key="2">
    <source>
        <dbReference type="EMBL" id="VHO04610.1"/>
    </source>
</evidence>
<dbReference type="SUPFAM" id="SSF109755">
    <property type="entry name" value="PhoU-like"/>
    <property type="match status" value="1"/>
</dbReference>
<name>A0A486XQS6_9GAMM</name>
<dbReference type="PANTHER" id="PTHR36536">
    <property type="entry name" value="UPF0111 PROTEIN HI_1603"/>
    <property type="match status" value="1"/>
</dbReference>
<dbReference type="PANTHER" id="PTHR36536:SF3">
    <property type="entry name" value="UPF0111 PROTEIN HI_1603"/>
    <property type="match status" value="1"/>
</dbReference>
<dbReference type="Gene3D" id="1.20.58.220">
    <property type="entry name" value="Phosphate transport system protein phou homolog 2, domain 2"/>
    <property type="match status" value="1"/>
</dbReference>
<accession>A0A486XQS6</accession>
<dbReference type="Pfam" id="PF01865">
    <property type="entry name" value="PhoU_div"/>
    <property type="match status" value="1"/>
</dbReference>
<comment type="similarity">
    <text evidence="1">Belongs to the UPF0111 family.</text>
</comment>
<protein>
    <submittedName>
        <fullName evidence="2">Phosphate transport regulator (Distant homolog of PhoU)</fullName>
    </submittedName>
</protein>